<dbReference type="PANTHER" id="PTHR35779:SF1">
    <property type="entry name" value="PH-RESPONSE REGULATOR PROTEIN PALH_RIM21"/>
    <property type="match status" value="1"/>
</dbReference>
<feature type="region of interest" description="Disordered" evidence="7">
    <location>
        <begin position="401"/>
        <end position="473"/>
    </location>
</feature>
<evidence type="ECO:0000256" key="1">
    <source>
        <dbReference type="ARBA" id="ARBA00004141"/>
    </source>
</evidence>
<evidence type="ECO:0000313" key="10">
    <source>
        <dbReference type="Proteomes" id="UP000761534"/>
    </source>
</evidence>
<feature type="transmembrane region" description="Helical" evidence="8">
    <location>
        <begin position="296"/>
        <end position="315"/>
    </location>
</feature>
<reference evidence="9" key="1">
    <citation type="journal article" date="2019" name="G3 (Bethesda)">
        <title>Genome Assemblies of Two Rare Opportunistic Yeast Pathogens: Diutina rugosa (syn. Candida rugosa) and Trichomonascus ciferrii (syn. Candida ciferrii).</title>
        <authorList>
            <person name="Mixao V."/>
            <person name="Saus E."/>
            <person name="Hansen A.P."/>
            <person name="Lass-Florl C."/>
            <person name="Gabaldon T."/>
        </authorList>
    </citation>
    <scope>NUCLEOTIDE SEQUENCE</scope>
    <source>
        <strain evidence="9">CBS 4856</strain>
    </source>
</reference>
<feature type="compositionally biased region" description="Low complexity" evidence="7">
    <location>
        <begin position="363"/>
        <end position="375"/>
    </location>
</feature>
<evidence type="ECO:0000256" key="2">
    <source>
        <dbReference type="ARBA" id="ARBA00022692"/>
    </source>
</evidence>
<dbReference type="VEuPathDB" id="FungiDB:TRICI_003337"/>
<evidence type="ECO:0000256" key="5">
    <source>
        <dbReference type="ARBA" id="ARBA00038109"/>
    </source>
</evidence>
<dbReference type="GO" id="GO:0071467">
    <property type="term" value="P:cellular response to pH"/>
    <property type="evidence" value="ECO:0007669"/>
    <property type="project" value="TreeGrafter"/>
</dbReference>
<evidence type="ECO:0000313" key="9">
    <source>
        <dbReference type="EMBL" id="KAA8912955.1"/>
    </source>
</evidence>
<dbReference type="Pfam" id="PF08733">
    <property type="entry name" value="PalH"/>
    <property type="match status" value="1"/>
</dbReference>
<name>A0A642V3H9_9ASCO</name>
<dbReference type="PANTHER" id="PTHR35779">
    <property type="entry name" value="PH-RESPONSE REGULATOR PROTEIN PALH/RIM21"/>
    <property type="match status" value="1"/>
</dbReference>
<feature type="compositionally biased region" description="Polar residues" evidence="7">
    <location>
        <begin position="461"/>
        <end position="471"/>
    </location>
</feature>
<feature type="transmembrane region" description="Helical" evidence="8">
    <location>
        <begin position="86"/>
        <end position="105"/>
    </location>
</feature>
<accession>A0A642V3H9</accession>
<evidence type="ECO:0000256" key="3">
    <source>
        <dbReference type="ARBA" id="ARBA00022989"/>
    </source>
</evidence>
<dbReference type="EMBL" id="SWFS01000245">
    <property type="protein sequence ID" value="KAA8912955.1"/>
    <property type="molecule type" value="Genomic_DNA"/>
</dbReference>
<gene>
    <name evidence="9" type="ORF">TRICI_003337</name>
</gene>
<dbReference type="GO" id="GO:0005886">
    <property type="term" value="C:plasma membrane"/>
    <property type="evidence" value="ECO:0007669"/>
    <property type="project" value="TreeGrafter"/>
</dbReference>
<feature type="transmembrane region" description="Helical" evidence="8">
    <location>
        <begin position="264"/>
        <end position="290"/>
    </location>
</feature>
<keyword evidence="3 8" id="KW-1133">Transmembrane helix</keyword>
<comment type="similarity">
    <text evidence="5">Belongs to the palH/RIM21 family.</text>
</comment>
<protein>
    <recommendedName>
        <fullName evidence="6">pH-response regulator protein palH/RIM21</fullName>
    </recommendedName>
</protein>
<dbReference type="OrthoDB" id="5393256at2759"/>
<comment type="subcellular location">
    <subcellularLocation>
        <location evidence="1">Membrane</location>
        <topology evidence="1">Multi-pass membrane protein</topology>
    </subcellularLocation>
</comment>
<feature type="compositionally biased region" description="Polar residues" evidence="7">
    <location>
        <begin position="401"/>
        <end position="443"/>
    </location>
</feature>
<evidence type="ECO:0000256" key="7">
    <source>
        <dbReference type="SAM" id="MobiDB-lite"/>
    </source>
</evidence>
<dbReference type="InterPro" id="IPR014844">
    <property type="entry name" value="PalH"/>
</dbReference>
<feature type="region of interest" description="Disordered" evidence="7">
    <location>
        <begin position="337"/>
        <end position="380"/>
    </location>
</feature>
<feature type="transmembrane region" description="Helical" evidence="8">
    <location>
        <begin position="226"/>
        <end position="252"/>
    </location>
</feature>
<evidence type="ECO:0000256" key="4">
    <source>
        <dbReference type="ARBA" id="ARBA00023136"/>
    </source>
</evidence>
<keyword evidence="2 8" id="KW-0812">Transmembrane</keyword>
<keyword evidence="4 8" id="KW-0472">Membrane</keyword>
<feature type="region of interest" description="Disordered" evidence="7">
    <location>
        <begin position="505"/>
        <end position="553"/>
    </location>
</feature>
<evidence type="ECO:0000256" key="6">
    <source>
        <dbReference type="ARBA" id="ARBA00040155"/>
    </source>
</evidence>
<keyword evidence="10" id="KW-1185">Reference proteome</keyword>
<dbReference type="AlphaFoldDB" id="A0A642V3H9"/>
<proteinExistence type="inferred from homology"/>
<dbReference type="Proteomes" id="UP000761534">
    <property type="component" value="Unassembled WGS sequence"/>
</dbReference>
<sequence>MGVDASVVRLDNDEVIELPEECQQFTIPVGQLRYFDEEEGKEKELRIDDWALYFLPGCKDTEGIEKLGEQTMSYERDPFYGSVTPIAYTAAATTVMSWLLLLLLFLSQQYRPMLQKAATLGIAISLTVSLVDTTNSLQEQYKHGYQDADQLRSDVYNGTVFQTLRIISGVILWFSHIQVALRLYKRTWQRNSIKVVGTVLIVLDLIVQCLANFYKPVTTYSSRFQSPLYILLYVVELVILVIYAVIVIIYSIHKKDYAFNHKALAVGCISIASLLLPIAFVTMGVANYWLAGWTGFATRVCSISATVIIWGWIDIIERIESDQLKAGVMGRRIEKNQPFGFDSDSNADPDNNHENDNLPTTANNNNNNNNNSNGSSSGGDGSRRFPWTWFKSHWIISRGGSANSGSTSYGQPITVPTAQTGQVRSSNSSDDTSPAIRTSTANDGLTRHVHPVRRNYDRTPNVYNPDTNSSIHLPHSIDNEEIDLSQTIINQSDTDDDDEEYYVVTSTNNHRPFTQEDEEPSTSSPPPDLFPPLPNFDPGDYWDEKASPPNDFN</sequence>
<feature type="transmembrane region" description="Helical" evidence="8">
    <location>
        <begin position="195"/>
        <end position="214"/>
    </location>
</feature>
<feature type="compositionally biased region" description="Pro residues" evidence="7">
    <location>
        <begin position="523"/>
        <end position="535"/>
    </location>
</feature>
<organism evidence="9 10">
    <name type="scientific">Trichomonascus ciferrii</name>
    <dbReference type="NCBI Taxonomy" id="44093"/>
    <lineage>
        <taxon>Eukaryota</taxon>
        <taxon>Fungi</taxon>
        <taxon>Dikarya</taxon>
        <taxon>Ascomycota</taxon>
        <taxon>Saccharomycotina</taxon>
        <taxon>Dipodascomycetes</taxon>
        <taxon>Dipodascales</taxon>
        <taxon>Trichomonascaceae</taxon>
        <taxon>Trichomonascus</taxon>
        <taxon>Trichomonascus ciferrii complex</taxon>
    </lineage>
</organism>
<evidence type="ECO:0000256" key="8">
    <source>
        <dbReference type="SAM" id="Phobius"/>
    </source>
</evidence>
<comment type="caution">
    <text evidence="9">The sequence shown here is derived from an EMBL/GenBank/DDBJ whole genome shotgun (WGS) entry which is preliminary data.</text>
</comment>